<keyword evidence="1" id="KW-0472">Membrane</keyword>
<proteinExistence type="predicted"/>
<keyword evidence="3" id="KW-1185">Reference proteome</keyword>
<keyword evidence="1" id="KW-0812">Transmembrane</keyword>
<reference evidence="3" key="1">
    <citation type="submission" date="2017-04" db="EMBL/GenBank/DDBJ databases">
        <authorList>
            <person name="Varghese N."/>
            <person name="Submissions S."/>
        </authorList>
    </citation>
    <scope>NUCLEOTIDE SEQUENCE [LARGE SCALE GENOMIC DNA]</scope>
    <source>
        <strain evidence="3">DSM 4125</strain>
    </source>
</reference>
<accession>A0A1X7IYZ5</accession>
<sequence>MKSDNAKKEKPTFIKGLVAVLILAFALFGFYQLILDFLKFLGTI</sequence>
<dbReference type="Proteomes" id="UP000193804">
    <property type="component" value="Unassembled WGS sequence"/>
</dbReference>
<feature type="transmembrane region" description="Helical" evidence="1">
    <location>
        <begin position="12"/>
        <end position="34"/>
    </location>
</feature>
<evidence type="ECO:0000256" key="1">
    <source>
        <dbReference type="SAM" id="Phobius"/>
    </source>
</evidence>
<protein>
    <submittedName>
        <fullName evidence="2">Uncharacterized protein</fullName>
    </submittedName>
</protein>
<name>A0A1X7IYZ5_9BACT</name>
<keyword evidence="1" id="KW-1133">Transmembrane helix</keyword>
<organism evidence="2 3">
    <name type="scientific">Marivirga sericea</name>
    <dbReference type="NCBI Taxonomy" id="1028"/>
    <lineage>
        <taxon>Bacteria</taxon>
        <taxon>Pseudomonadati</taxon>
        <taxon>Bacteroidota</taxon>
        <taxon>Cytophagia</taxon>
        <taxon>Cytophagales</taxon>
        <taxon>Marivirgaceae</taxon>
        <taxon>Marivirga</taxon>
    </lineage>
</organism>
<evidence type="ECO:0000313" key="2">
    <source>
        <dbReference type="EMBL" id="SMG20238.1"/>
    </source>
</evidence>
<dbReference type="EMBL" id="FXAW01000002">
    <property type="protein sequence ID" value="SMG20238.1"/>
    <property type="molecule type" value="Genomic_DNA"/>
</dbReference>
<dbReference type="AlphaFoldDB" id="A0A1X7IYZ5"/>
<evidence type="ECO:0000313" key="3">
    <source>
        <dbReference type="Proteomes" id="UP000193804"/>
    </source>
</evidence>
<gene>
    <name evidence="2" type="ORF">SAMN05661096_01089</name>
</gene>